<reference evidence="1" key="2">
    <citation type="submission" date="2020-09" db="EMBL/GenBank/DDBJ databases">
        <authorList>
            <person name="Sun Q."/>
            <person name="Zhou Y."/>
        </authorList>
    </citation>
    <scope>NUCLEOTIDE SEQUENCE</scope>
    <source>
        <strain evidence="1">CGMCC 1.15254</strain>
    </source>
</reference>
<dbReference type="InterPro" id="IPR027417">
    <property type="entry name" value="P-loop_NTPase"/>
</dbReference>
<evidence type="ECO:0008006" key="3">
    <source>
        <dbReference type="Google" id="ProtNLM"/>
    </source>
</evidence>
<reference evidence="1" key="1">
    <citation type="journal article" date="2014" name="Int. J. Syst. Evol. Microbiol.">
        <title>Complete genome sequence of Corynebacterium casei LMG S-19264T (=DSM 44701T), isolated from a smear-ripened cheese.</title>
        <authorList>
            <consortium name="US DOE Joint Genome Institute (JGI-PGF)"/>
            <person name="Walter F."/>
            <person name="Albersmeier A."/>
            <person name="Kalinowski J."/>
            <person name="Ruckert C."/>
        </authorList>
    </citation>
    <scope>NUCLEOTIDE SEQUENCE</scope>
    <source>
        <strain evidence="1">CGMCC 1.15254</strain>
    </source>
</reference>
<organism evidence="1 2">
    <name type="scientific">Terasakiella brassicae</name>
    <dbReference type="NCBI Taxonomy" id="1634917"/>
    <lineage>
        <taxon>Bacteria</taxon>
        <taxon>Pseudomonadati</taxon>
        <taxon>Pseudomonadota</taxon>
        <taxon>Alphaproteobacteria</taxon>
        <taxon>Rhodospirillales</taxon>
        <taxon>Terasakiellaceae</taxon>
        <taxon>Terasakiella</taxon>
    </lineage>
</organism>
<proteinExistence type="predicted"/>
<dbReference type="Gene3D" id="3.40.50.300">
    <property type="entry name" value="P-loop containing nucleotide triphosphate hydrolases"/>
    <property type="match status" value="1"/>
</dbReference>
<sequence length="342" mass="38567">MFINGLASDLTAAFAANMQPEMTESQYIMLRNLFMAVFYQENSTILDVLDLLSDDPKLKLKSLLGNLPTKPLFNYFSEDYLSADAKRTRRTLRGRLNSFLIPKPLYESLCAQSCEIDFREILSQGKYVLVKATTTSLGTYEAVTIGNILHSIFSKYAFERLALNEPAKPFFVYFDEAQYYMSEPVERALTGARKTGVSYTLAHHELGQTGMSPSAQRTLINNANVKIYGSLKWKDMKDGADILGLDDRIALGTVKPGQFYIKAGKERVFLKQFPVRFSIKKGGFGKGFFVNAYAKTEETKAMLKRITKSAPPLMYEKTVEPEISKKSKSFNFNPHGNMPFSL</sequence>
<name>A0A917FHB0_9PROT</name>
<keyword evidence="2" id="KW-1185">Reference proteome</keyword>
<dbReference type="EMBL" id="BMHV01000044">
    <property type="protein sequence ID" value="GGF76056.1"/>
    <property type="molecule type" value="Genomic_DNA"/>
</dbReference>
<gene>
    <name evidence="1" type="ORF">GCM10011332_32540</name>
</gene>
<accession>A0A917FHB0</accession>
<dbReference type="Proteomes" id="UP000632498">
    <property type="component" value="Unassembled WGS sequence"/>
</dbReference>
<dbReference type="AlphaFoldDB" id="A0A917FHB0"/>
<dbReference type="SUPFAM" id="SSF52540">
    <property type="entry name" value="P-loop containing nucleoside triphosphate hydrolases"/>
    <property type="match status" value="1"/>
</dbReference>
<evidence type="ECO:0000313" key="2">
    <source>
        <dbReference type="Proteomes" id="UP000632498"/>
    </source>
</evidence>
<evidence type="ECO:0000313" key="1">
    <source>
        <dbReference type="EMBL" id="GGF76056.1"/>
    </source>
</evidence>
<protein>
    <recommendedName>
        <fullName evidence="3">TraD/TraG TraM recognition site domain-containing protein</fullName>
    </recommendedName>
</protein>
<comment type="caution">
    <text evidence="1">The sequence shown here is derived from an EMBL/GenBank/DDBJ whole genome shotgun (WGS) entry which is preliminary data.</text>
</comment>